<dbReference type="EMBL" id="FRAH01000093">
    <property type="protein sequence ID" value="SHL32653.1"/>
    <property type="molecule type" value="Genomic_DNA"/>
</dbReference>
<sequence length="168" mass="19336">MDAYEALKETFDDLFQQAVEEGCYTEDEAAELVESLDIYSLLQVVRHNATTVYSYITQGRQERSFNYRGEDLFRQKATLLYEETDQVTMEIVVATRTLELWLLEDMSLAVVSCVSVNYDHDGYITQYRTIKDTPVMDSELCLDLGELVEDLNGLCGPVYEHTQPVYEP</sequence>
<evidence type="ECO:0000313" key="1">
    <source>
        <dbReference type="EMBL" id="SHL32653.1"/>
    </source>
</evidence>
<dbReference type="Proteomes" id="UP000183975">
    <property type="component" value="Unassembled WGS sequence"/>
</dbReference>
<accession>A0A1M6ZQQ1</accession>
<keyword evidence="2" id="KW-1185">Reference proteome</keyword>
<dbReference type="RefSeq" id="WP_072853534.1">
    <property type="nucleotide sequence ID" value="NZ_FRAH01000093.1"/>
</dbReference>
<name>A0A1M6ZQQ1_9FIRM</name>
<organism evidence="1 2">
    <name type="scientific">Anaerotignum lactatifermentans DSM 14214</name>
    <dbReference type="NCBI Taxonomy" id="1121323"/>
    <lineage>
        <taxon>Bacteria</taxon>
        <taxon>Bacillati</taxon>
        <taxon>Bacillota</taxon>
        <taxon>Clostridia</taxon>
        <taxon>Lachnospirales</taxon>
        <taxon>Anaerotignaceae</taxon>
        <taxon>Anaerotignum</taxon>
    </lineage>
</organism>
<proteinExistence type="predicted"/>
<reference evidence="1 2" key="1">
    <citation type="submission" date="2016-11" db="EMBL/GenBank/DDBJ databases">
        <authorList>
            <person name="Jaros S."/>
            <person name="Januszkiewicz K."/>
            <person name="Wedrychowicz H."/>
        </authorList>
    </citation>
    <scope>NUCLEOTIDE SEQUENCE [LARGE SCALE GENOMIC DNA]</scope>
    <source>
        <strain evidence="1 2">DSM 14214</strain>
    </source>
</reference>
<dbReference type="AlphaFoldDB" id="A0A1M6ZQQ1"/>
<gene>
    <name evidence="1" type="ORF">SAMN02745138_03260</name>
</gene>
<evidence type="ECO:0000313" key="2">
    <source>
        <dbReference type="Proteomes" id="UP000183975"/>
    </source>
</evidence>
<protein>
    <submittedName>
        <fullName evidence="1">Uncharacterized protein</fullName>
    </submittedName>
</protein>
<dbReference type="OrthoDB" id="2055110at2"/>